<reference evidence="1 2" key="1">
    <citation type="submission" date="2013-01" db="EMBL/GenBank/DDBJ databases">
        <authorList>
            <person name="Harkins D.M."/>
            <person name="Durkin A.S."/>
            <person name="Brinkac L.M."/>
            <person name="Haft D.H."/>
            <person name="Selengut J.D."/>
            <person name="Sanka R."/>
            <person name="DePew J."/>
            <person name="Purushe J."/>
            <person name="Tulsiani S.M."/>
            <person name="Graham G.C."/>
            <person name="Burns M.-A."/>
            <person name="Dohnt M.F."/>
            <person name="Smythe L.D."/>
            <person name="McKay D.B."/>
            <person name="Craig S.B."/>
            <person name="Vinetz J.M."/>
            <person name="Sutton G.G."/>
            <person name="Nierman W.C."/>
            <person name="Fouts D.E."/>
        </authorList>
    </citation>
    <scope>NUCLEOTIDE SEQUENCE [LARGE SCALE GENOMIC DNA]</scope>
    <source>
        <strain evidence="1 2">LT2116</strain>
    </source>
</reference>
<sequence length="49" mass="5805">MYRGYLCGFVEKGLKFFLCFRGCLGRNFEIYAWLKSNLKSNFQAVLEEN</sequence>
<evidence type="ECO:0000313" key="1">
    <source>
        <dbReference type="EMBL" id="EMF83661.1"/>
    </source>
</evidence>
<organism evidence="1 2">
    <name type="scientific">Leptospira weilii serovar Topaz str. LT2116</name>
    <dbReference type="NCBI Taxonomy" id="1088540"/>
    <lineage>
        <taxon>Bacteria</taxon>
        <taxon>Pseudomonadati</taxon>
        <taxon>Spirochaetota</taxon>
        <taxon>Spirochaetia</taxon>
        <taxon>Leptospirales</taxon>
        <taxon>Leptospiraceae</taxon>
        <taxon>Leptospira</taxon>
    </lineage>
</organism>
<accession>M3H3H2</accession>
<protein>
    <submittedName>
        <fullName evidence="1">Uncharacterized protein</fullName>
    </submittedName>
</protein>
<dbReference type="AlphaFoldDB" id="M3H3H2"/>
<evidence type="ECO:0000313" key="2">
    <source>
        <dbReference type="Proteomes" id="UP000011770"/>
    </source>
</evidence>
<proteinExistence type="predicted"/>
<comment type="caution">
    <text evidence="1">The sequence shown here is derived from an EMBL/GenBank/DDBJ whole genome shotgun (WGS) entry which is preliminary data.</text>
</comment>
<name>M3H3H2_9LEPT</name>
<dbReference type="Proteomes" id="UP000011770">
    <property type="component" value="Unassembled WGS sequence"/>
</dbReference>
<gene>
    <name evidence="1" type="ORF">LEP1GSC188_1276</name>
</gene>
<dbReference type="EMBL" id="AHOR02000012">
    <property type="protein sequence ID" value="EMF83661.1"/>
    <property type="molecule type" value="Genomic_DNA"/>
</dbReference>